<keyword evidence="3" id="KW-1185">Reference proteome</keyword>
<dbReference type="NCBIfam" id="NF003549">
    <property type="entry name" value="PRK05205.1-5"/>
    <property type="match status" value="1"/>
</dbReference>
<dbReference type="OrthoDB" id="9802227at2"/>
<dbReference type="PANTHER" id="PTHR11608:SF0">
    <property type="entry name" value="BIFUNCTIONAL PROTEIN PYRR"/>
    <property type="match status" value="1"/>
</dbReference>
<dbReference type="Gene3D" id="3.40.50.2020">
    <property type="match status" value="1"/>
</dbReference>
<name>A0A4R3KQ23_9SPHI</name>
<dbReference type="SUPFAM" id="SSF53271">
    <property type="entry name" value="PRTase-like"/>
    <property type="match status" value="1"/>
</dbReference>
<accession>A0A4R3KQ23</accession>
<comment type="caution">
    <text evidence="2">The sequence shown here is derived from an EMBL/GenBank/DDBJ whole genome shotgun (WGS) entry which is preliminary data.</text>
</comment>
<dbReference type="InterPro" id="IPR029057">
    <property type="entry name" value="PRTase-like"/>
</dbReference>
<dbReference type="RefSeq" id="WP_132130202.1">
    <property type="nucleotide sequence ID" value="NZ_CP042432.1"/>
</dbReference>
<evidence type="ECO:0000313" key="2">
    <source>
        <dbReference type="EMBL" id="TCS85488.1"/>
    </source>
</evidence>
<proteinExistence type="predicted"/>
<keyword evidence="2" id="KW-0808">Transferase</keyword>
<sequence>MQQKLLLGSRKFDLVIQRLCHQLIEIHDDFSESAIIGLQPRGIYLADRIHEELKKILPASTVPCGHLDITFFRDDFRRRDTPLVANSTSIDFMIENKKVILVDDVLYTGRTIRSGLDAMMAFGRAARVELLVLVDRRYSRHLPIEPDYIGIQVDSIASQSVKVTWKETEGEDAIYLLNT</sequence>
<dbReference type="Proteomes" id="UP000295807">
    <property type="component" value="Unassembled WGS sequence"/>
</dbReference>
<evidence type="ECO:0000259" key="1">
    <source>
        <dbReference type="Pfam" id="PF00156"/>
    </source>
</evidence>
<feature type="domain" description="Phosphoribosyltransferase" evidence="1">
    <location>
        <begin position="15"/>
        <end position="166"/>
    </location>
</feature>
<dbReference type="AlphaFoldDB" id="A0A4R3KQ23"/>
<dbReference type="Pfam" id="PF00156">
    <property type="entry name" value="Pribosyltran"/>
    <property type="match status" value="1"/>
</dbReference>
<dbReference type="InterPro" id="IPR000836">
    <property type="entry name" value="PRTase_dom"/>
</dbReference>
<dbReference type="EMBL" id="SMAD01000012">
    <property type="protein sequence ID" value="TCS85488.1"/>
    <property type="molecule type" value="Genomic_DNA"/>
</dbReference>
<keyword evidence="2" id="KW-0328">Glycosyltransferase</keyword>
<reference evidence="2 3" key="1">
    <citation type="submission" date="2019-03" db="EMBL/GenBank/DDBJ databases">
        <title>Genomic Encyclopedia of Type Strains, Phase IV (KMG-IV): sequencing the most valuable type-strain genomes for metagenomic binning, comparative biology and taxonomic classification.</title>
        <authorList>
            <person name="Goeker M."/>
        </authorList>
    </citation>
    <scope>NUCLEOTIDE SEQUENCE [LARGE SCALE GENOMIC DNA]</scope>
    <source>
        <strain evidence="2 3">DSM 21100</strain>
    </source>
</reference>
<evidence type="ECO:0000313" key="3">
    <source>
        <dbReference type="Proteomes" id="UP000295807"/>
    </source>
</evidence>
<dbReference type="CDD" id="cd06223">
    <property type="entry name" value="PRTases_typeI"/>
    <property type="match status" value="1"/>
</dbReference>
<organism evidence="2 3">
    <name type="scientific">Anseongella ginsenosidimutans</name>
    <dbReference type="NCBI Taxonomy" id="496056"/>
    <lineage>
        <taxon>Bacteria</taxon>
        <taxon>Pseudomonadati</taxon>
        <taxon>Bacteroidota</taxon>
        <taxon>Sphingobacteriia</taxon>
        <taxon>Sphingobacteriales</taxon>
        <taxon>Sphingobacteriaceae</taxon>
        <taxon>Anseongella</taxon>
    </lineage>
</organism>
<dbReference type="PANTHER" id="PTHR11608">
    <property type="entry name" value="BIFUNCTIONAL PROTEIN PYRR"/>
    <property type="match status" value="1"/>
</dbReference>
<dbReference type="GO" id="GO:0016757">
    <property type="term" value="F:glycosyltransferase activity"/>
    <property type="evidence" value="ECO:0007669"/>
    <property type="project" value="UniProtKB-KW"/>
</dbReference>
<protein>
    <submittedName>
        <fullName evidence="2">Pyrimidine operon attenuation protein/uracil phosphoribosyltransferase</fullName>
    </submittedName>
</protein>
<gene>
    <name evidence="2" type="ORF">EDD80_11263</name>
</gene>
<dbReference type="InterPro" id="IPR050137">
    <property type="entry name" value="PyrR_bifunctional"/>
</dbReference>